<dbReference type="OrthoDB" id="2415000at2759"/>
<accession>A0A015J2U2</accession>
<gene>
    <name evidence="1" type="ORF">RirG_148710</name>
</gene>
<protein>
    <submittedName>
        <fullName evidence="1">Uncharacterized protein</fullName>
    </submittedName>
</protein>
<dbReference type="EMBL" id="JEMT01023761">
    <property type="protein sequence ID" value="EXX63817.1"/>
    <property type="molecule type" value="Genomic_DNA"/>
</dbReference>
<evidence type="ECO:0000313" key="1">
    <source>
        <dbReference type="EMBL" id="EXX63817.1"/>
    </source>
</evidence>
<reference evidence="1 2" key="1">
    <citation type="submission" date="2014-02" db="EMBL/GenBank/DDBJ databases">
        <title>Single nucleus genome sequencing reveals high similarity among nuclei of an endomycorrhizal fungus.</title>
        <authorList>
            <person name="Lin K."/>
            <person name="Geurts R."/>
            <person name="Zhang Z."/>
            <person name="Limpens E."/>
            <person name="Saunders D.G."/>
            <person name="Mu D."/>
            <person name="Pang E."/>
            <person name="Cao H."/>
            <person name="Cha H."/>
            <person name="Lin T."/>
            <person name="Zhou Q."/>
            <person name="Shang Y."/>
            <person name="Li Y."/>
            <person name="Ivanov S."/>
            <person name="Sharma T."/>
            <person name="Velzen R.V."/>
            <person name="Ruijter N.D."/>
            <person name="Aanen D.K."/>
            <person name="Win J."/>
            <person name="Kamoun S."/>
            <person name="Bisseling T."/>
            <person name="Huang S."/>
        </authorList>
    </citation>
    <scope>NUCLEOTIDE SEQUENCE [LARGE SCALE GENOMIC DNA]</scope>
    <source>
        <strain evidence="2">DAOM197198w</strain>
    </source>
</reference>
<name>A0A015J2U2_RHIIW</name>
<sequence>MAFQAQLPINRTEPEVVVVLTADTPLFGMNSKIDQILITFQEIFKELLHIKNNNGELSYKKDFDAESIKNIILSKLGYGCLGPSPNIVILEPGMNSNSDEEILHAAEMYKKDFNLKDSDFLDIVADEAIYRQLIKVLFSSYGLLSLASRLGVRFLDKFEIAVDYRLTARILDLLWIAVGIAINIYITSKNIPFSAIMDGKNDTHICLKVWYLYYKWAGIWKAHRMGIHIGNFNIQRDSLVPLFASAAKSNYTTAIAHFLSNIAAHPQLEENLHHVGSFKIPREKNEENDPFYTCFGFDEAL</sequence>
<organism evidence="1 2">
    <name type="scientific">Rhizophagus irregularis (strain DAOM 197198w)</name>
    <name type="common">Glomus intraradices</name>
    <dbReference type="NCBI Taxonomy" id="1432141"/>
    <lineage>
        <taxon>Eukaryota</taxon>
        <taxon>Fungi</taxon>
        <taxon>Fungi incertae sedis</taxon>
        <taxon>Mucoromycota</taxon>
        <taxon>Glomeromycotina</taxon>
        <taxon>Glomeromycetes</taxon>
        <taxon>Glomerales</taxon>
        <taxon>Glomeraceae</taxon>
        <taxon>Rhizophagus</taxon>
    </lineage>
</organism>
<dbReference type="Proteomes" id="UP000022910">
    <property type="component" value="Unassembled WGS sequence"/>
</dbReference>
<comment type="caution">
    <text evidence="1">The sequence shown here is derived from an EMBL/GenBank/DDBJ whole genome shotgun (WGS) entry which is preliminary data.</text>
</comment>
<evidence type="ECO:0000313" key="2">
    <source>
        <dbReference type="Proteomes" id="UP000022910"/>
    </source>
</evidence>
<keyword evidence="2" id="KW-1185">Reference proteome</keyword>
<proteinExistence type="predicted"/>
<dbReference type="AlphaFoldDB" id="A0A015J2U2"/>
<dbReference type="HOGENOM" id="CLU_924855_0_0_1"/>